<reference evidence="3 4" key="1">
    <citation type="submission" date="2021-08" db="EMBL/GenBank/DDBJ databases">
        <title>Draft Genome Sequence of Phanerochaete sordida strain YK-624.</title>
        <authorList>
            <person name="Mori T."/>
            <person name="Dohra H."/>
            <person name="Suzuki T."/>
            <person name="Kawagishi H."/>
            <person name="Hirai H."/>
        </authorList>
    </citation>
    <scope>NUCLEOTIDE SEQUENCE [LARGE SCALE GENOMIC DNA]</scope>
    <source>
        <strain evidence="3 4">YK-624</strain>
    </source>
</reference>
<feature type="region of interest" description="Disordered" evidence="2">
    <location>
        <begin position="587"/>
        <end position="619"/>
    </location>
</feature>
<evidence type="ECO:0000256" key="1">
    <source>
        <dbReference type="SAM" id="Coils"/>
    </source>
</evidence>
<dbReference type="EMBL" id="BPQB01000005">
    <property type="protein sequence ID" value="GJE86936.1"/>
    <property type="molecule type" value="Genomic_DNA"/>
</dbReference>
<evidence type="ECO:0000313" key="3">
    <source>
        <dbReference type="EMBL" id="GJE86936.1"/>
    </source>
</evidence>
<proteinExistence type="predicted"/>
<feature type="coiled-coil region" evidence="1">
    <location>
        <begin position="668"/>
        <end position="741"/>
    </location>
</feature>
<accession>A0A9P3L972</accession>
<protein>
    <submittedName>
        <fullName evidence="3">Uncharacterized protein</fullName>
    </submittedName>
</protein>
<feature type="region of interest" description="Disordered" evidence="2">
    <location>
        <begin position="481"/>
        <end position="516"/>
    </location>
</feature>
<dbReference type="InterPro" id="IPR007483">
    <property type="entry name" value="Hamartin"/>
</dbReference>
<feature type="compositionally biased region" description="Basic and acidic residues" evidence="2">
    <location>
        <begin position="488"/>
        <end position="500"/>
    </location>
</feature>
<sequence>MLASDIARQLRLLLKNSPDAPSLSAFHQTLDQFASQNDDNPEQAEDLQTHLQDVYYDGMKDADLPQVKVILETLYHVRRILPPLSIIETWFDTVLRPALREPKLAAEAVDHAKEVIVAALSPIHRIRDAVSSDADKNKKKEKAREFRRRLMDLYLLDAYNESSGDDVLEWAELDDAQKERRACWKSNLEDVLVRIGLQRPQDLLTELHHCFSLPSSRLQLLLLLNAYTSQPNFPQHAGVLAAHPLMQSLIHCLVFDNSATECTVGVTVLTKLLPILAVKACDDLKRLLPQLLVVLARIICWETRPYYTLPDLALEGVRGRDPDTLVEPVIEDQRDIPQADNANRLAIRADLEWERLEQTFIGASATAPPRQQYFAYLYYLFPCNTVRFLRGPVSWLAESDVETVYTISWEEALDEDKIRSKSESLLRGHILHPLLIWRDAAHELAQPDFWAQYDVPKIVAECSMLDVRAASMGLREQLFAHTSQLSSGRREPRTQSERPEGPLPPPPPPPQAIIDSPTPIVQILSSSAESGTSSVLHTLSSAHPTSSKLQISLQEMISTSIALKSGLDIEVIDAPNEVGWAATLVEHQSRARSRSPSRRSTASVSIRSHSPDALRAHEEQGVPSHVAVAIAGLQREILMLRSELNFELWMARENVKHIGRLYQDRVVSRTAEVERQGLHNRLREYKAEVYRLQKEVREQKEQALKVKNQYADWNRKLQDKIKEFRNEKSSWQTEASAMRAEHKETRDSFAAQSKLLSEANSKVFELKTEIKANQHKVDRLHDYERQIEQLIKLQRLWESDVHRLNSQTEFLGECASTHKKMELRVANYQQVQEELEEKIRRQQQEMASLESRLVVASKQLAASRKATSKSPSPAAHREWNQQAAMNKRLREENSVLYDENEELKAMIEMLKAQVSGRTGLVSDPRASPFMGPTLSI</sequence>
<keyword evidence="1" id="KW-0175">Coiled coil</keyword>
<dbReference type="PANTHER" id="PTHR15154:SF2">
    <property type="entry name" value="HAMARTIN"/>
    <property type="match status" value="1"/>
</dbReference>
<dbReference type="GO" id="GO:0032007">
    <property type="term" value="P:negative regulation of TOR signaling"/>
    <property type="evidence" value="ECO:0007669"/>
    <property type="project" value="TreeGrafter"/>
</dbReference>
<dbReference type="PANTHER" id="PTHR15154">
    <property type="entry name" value="HAMARTIN"/>
    <property type="match status" value="1"/>
</dbReference>
<dbReference type="GO" id="GO:0051726">
    <property type="term" value="P:regulation of cell cycle"/>
    <property type="evidence" value="ECO:0007669"/>
    <property type="project" value="TreeGrafter"/>
</dbReference>
<evidence type="ECO:0000313" key="4">
    <source>
        <dbReference type="Proteomes" id="UP000703269"/>
    </source>
</evidence>
<organism evidence="3 4">
    <name type="scientific">Phanerochaete sordida</name>
    <dbReference type="NCBI Taxonomy" id="48140"/>
    <lineage>
        <taxon>Eukaryota</taxon>
        <taxon>Fungi</taxon>
        <taxon>Dikarya</taxon>
        <taxon>Basidiomycota</taxon>
        <taxon>Agaricomycotina</taxon>
        <taxon>Agaricomycetes</taxon>
        <taxon>Polyporales</taxon>
        <taxon>Phanerochaetaceae</taxon>
        <taxon>Phanerochaete</taxon>
    </lineage>
</organism>
<dbReference type="AlphaFoldDB" id="A0A9P3L972"/>
<feature type="compositionally biased region" description="Pro residues" evidence="2">
    <location>
        <begin position="501"/>
        <end position="511"/>
    </location>
</feature>
<dbReference type="Proteomes" id="UP000703269">
    <property type="component" value="Unassembled WGS sequence"/>
</dbReference>
<evidence type="ECO:0000256" key="2">
    <source>
        <dbReference type="SAM" id="MobiDB-lite"/>
    </source>
</evidence>
<comment type="caution">
    <text evidence="3">The sequence shown here is derived from an EMBL/GenBank/DDBJ whole genome shotgun (WGS) entry which is preliminary data.</text>
</comment>
<feature type="compositionally biased region" description="Basic and acidic residues" evidence="2">
    <location>
        <begin position="609"/>
        <end position="619"/>
    </location>
</feature>
<gene>
    <name evidence="3" type="ORF">PsYK624_030190</name>
</gene>
<feature type="coiled-coil region" evidence="1">
    <location>
        <begin position="818"/>
        <end position="859"/>
    </location>
</feature>
<name>A0A9P3L972_9APHY</name>
<dbReference type="GO" id="GO:0033596">
    <property type="term" value="C:TSC1-TSC2 complex"/>
    <property type="evidence" value="ECO:0007669"/>
    <property type="project" value="TreeGrafter"/>
</dbReference>
<dbReference type="OrthoDB" id="28737at2759"/>
<keyword evidence="4" id="KW-1185">Reference proteome</keyword>
<feature type="region of interest" description="Disordered" evidence="2">
    <location>
        <begin position="860"/>
        <end position="880"/>
    </location>
</feature>
<feature type="coiled-coil region" evidence="1">
    <location>
        <begin position="886"/>
        <end position="913"/>
    </location>
</feature>